<dbReference type="Proteomes" id="UP000590524">
    <property type="component" value="Unassembled WGS sequence"/>
</dbReference>
<name>A0A7W6LQN7_9SPHN</name>
<sequence length="113" mass="11820">MPFIASLWAAILVALLCALAPDGPPSSKFNGSAFSSATTGVVLKARSLPAPHMVRAPRPDGDGAALPWLLAAALALMLSWRRLAPDAPLPLLVADQSCLRARSRRARAPPAFV</sequence>
<dbReference type="EMBL" id="JACIEU010000006">
    <property type="protein sequence ID" value="MBB4147833.1"/>
    <property type="molecule type" value="Genomic_DNA"/>
</dbReference>
<proteinExistence type="predicted"/>
<protein>
    <submittedName>
        <fullName evidence="2">Uncharacterized protein</fullName>
    </submittedName>
</protein>
<feature type="signal peptide" evidence="1">
    <location>
        <begin position="1"/>
        <end position="20"/>
    </location>
</feature>
<evidence type="ECO:0000313" key="3">
    <source>
        <dbReference type="Proteomes" id="UP000590524"/>
    </source>
</evidence>
<keyword evidence="3" id="KW-1185">Reference proteome</keyword>
<comment type="caution">
    <text evidence="2">The sequence shown here is derived from an EMBL/GenBank/DDBJ whole genome shotgun (WGS) entry which is preliminary data.</text>
</comment>
<dbReference type="RefSeq" id="WP_246428176.1">
    <property type="nucleotide sequence ID" value="NZ_JACIEU010000006.1"/>
</dbReference>
<gene>
    <name evidence="2" type="ORF">GGQ90_001611</name>
</gene>
<evidence type="ECO:0000313" key="2">
    <source>
        <dbReference type="EMBL" id="MBB4147833.1"/>
    </source>
</evidence>
<dbReference type="AlphaFoldDB" id="A0A7W6LQN7"/>
<reference evidence="2 3" key="1">
    <citation type="submission" date="2020-08" db="EMBL/GenBank/DDBJ databases">
        <title>Genomic Encyclopedia of Type Strains, Phase IV (KMG-IV): sequencing the most valuable type-strain genomes for metagenomic binning, comparative biology and taxonomic classification.</title>
        <authorList>
            <person name="Goeker M."/>
        </authorList>
    </citation>
    <scope>NUCLEOTIDE SEQUENCE [LARGE SCALE GENOMIC DNA]</scope>
    <source>
        <strain evidence="2 3">DSM 19371</strain>
    </source>
</reference>
<accession>A0A7W6LQN7</accession>
<organism evidence="2 3">
    <name type="scientific">Sphingobium scionense</name>
    <dbReference type="NCBI Taxonomy" id="1404341"/>
    <lineage>
        <taxon>Bacteria</taxon>
        <taxon>Pseudomonadati</taxon>
        <taxon>Pseudomonadota</taxon>
        <taxon>Alphaproteobacteria</taxon>
        <taxon>Sphingomonadales</taxon>
        <taxon>Sphingomonadaceae</taxon>
        <taxon>Sphingobium</taxon>
    </lineage>
</organism>
<feature type="chain" id="PRO_5031043950" evidence="1">
    <location>
        <begin position="21"/>
        <end position="113"/>
    </location>
</feature>
<evidence type="ECO:0000256" key="1">
    <source>
        <dbReference type="SAM" id="SignalP"/>
    </source>
</evidence>
<keyword evidence="1" id="KW-0732">Signal</keyword>